<dbReference type="GO" id="GO:0009037">
    <property type="term" value="F:tyrosine-based site-specific recombinase activity"/>
    <property type="evidence" value="ECO:0007669"/>
    <property type="project" value="UniProtKB-UniRule"/>
</dbReference>
<dbReference type="InterPro" id="IPR004107">
    <property type="entry name" value="Integrase_SAM-like_N"/>
</dbReference>
<comment type="subcellular location">
    <subcellularLocation>
        <location evidence="1 9">Cytoplasm</location>
    </subcellularLocation>
</comment>
<dbReference type="InterPro" id="IPR010998">
    <property type="entry name" value="Integrase_recombinase_N"/>
</dbReference>
<dbReference type="GO" id="GO:0005737">
    <property type="term" value="C:cytoplasm"/>
    <property type="evidence" value="ECO:0007669"/>
    <property type="project" value="UniProtKB-SubCell"/>
</dbReference>
<comment type="caution">
    <text evidence="12">The sequence shown here is derived from an EMBL/GenBank/DDBJ whole genome shotgun (WGS) entry which is preliminary data.</text>
</comment>
<comment type="function">
    <text evidence="9">Site-specific tyrosine recombinase, which acts by catalyzing the cutting and rejoining of the recombining DNA molecules. The XerC-XerD complex is essential to convert dimers of the bacterial chromosome into monomers to permit their segregation at cell division. It also contributes to the segregational stability of plasmids.</text>
</comment>
<keyword evidence="4 9" id="KW-0159">Chromosome partition</keyword>
<feature type="domain" description="Tyr recombinase" evidence="10">
    <location>
        <begin position="113"/>
        <end position="295"/>
    </location>
</feature>
<feature type="active site" evidence="9">
    <location>
        <position position="273"/>
    </location>
</feature>
<dbReference type="Pfam" id="PF00589">
    <property type="entry name" value="Phage_integrase"/>
    <property type="match status" value="1"/>
</dbReference>
<dbReference type="HAMAP" id="MF_01808">
    <property type="entry name" value="Recomb_XerC_XerD"/>
    <property type="match status" value="1"/>
</dbReference>
<evidence type="ECO:0000256" key="6">
    <source>
        <dbReference type="ARBA" id="ARBA00023125"/>
    </source>
</evidence>
<evidence type="ECO:0000256" key="7">
    <source>
        <dbReference type="ARBA" id="ARBA00023172"/>
    </source>
</evidence>
<evidence type="ECO:0000313" key="13">
    <source>
        <dbReference type="Proteomes" id="UP000320948"/>
    </source>
</evidence>
<comment type="similarity">
    <text evidence="9">Belongs to the 'phage' integrase family. XerC subfamily.</text>
</comment>
<dbReference type="NCBIfam" id="NF001399">
    <property type="entry name" value="PRK00283.1"/>
    <property type="match status" value="1"/>
</dbReference>
<dbReference type="InterPro" id="IPR050090">
    <property type="entry name" value="Tyrosine_recombinase_XerCD"/>
</dbReference>
<proteinExistence type="inferred from homology"/>
<dbReference type="PANTHER" id="PTHR30349">
    <property type="entry name" value="PHAGE INTEGRASE-RELATED"/>
    <property type="match status" value="1"/>
</dbReference>
<dbReference type="InterPro" id="IPR044068">
    <property type="entry name" value="CB"/>
</dbReference>
<protein>
    <recommendedName>
        <fullName evidence="9">Tyrosine recombinase XerC</fullName>
    </recommendedName>
</protein>
<dbReference type="Gene3D" id="1.10.443.10">
    <property type="entry name" value="Intergrase catalytic core"/>
    <property type="match status" value="1"/>
</dbReference>
<dbReference type="InterPro" id="IPR002104">
    <property type="entry name" value="Integrase_catalytic"/>
</dbReference>
<dbReference type="Gene3D" id="1.10.150.130">
    <property type="match status" value="1"/>
</dbReference>
<keyword evidence="2 9" id="KW-0963">Cytoplasm</keyword>
<dbReference type="PROSITE" id="PS51898">
    <property type="entry name" value="TYR_RECOMBINASE"/>
    <property type="match status" value="1"/>
</dbReference>
<evidence type="ECO:0000256" key="1">
    <source>
        <dbReference type="ARBA" id="ARBA00004496"/>
    </source>
</evidence>
<feature type="active site" evidence="9">
    <location>
        <position position="247"/>
    </location>
</feature>
<keyword evidence="5 9" id="KW-0229">DNA integration</keyword>
<feature type="active site" evidence="9">
    <location>
        <position position="153"/>
    </location>
</feature>
<keyword evidence="8 9" id="KW-0131">Cell cycle</keyword>
<sequence length="312" mass="34150">MAIAPATMVEAAAREWRAYTEYLAVMKGASPHTVAAYGRDIKDFLVFVQTVPADVGVADVERWLVNLSKNDNGARSVARKLSAVRGFYRFLMERGWVQDDPTEAVPLPKLPQTLPKALSVADVKRLLLAPLGSTPAEVRLRLIIQLLYATGLRVTELCNLTLDAVADGEGVILRVTGKGGKTRMVPLGDVAAHTLRVYMADARPKMRGSTGPWLFASPDGHKPLTRVRVFQLLKDAGARVGVEVAPHHLRHTFATHLLQNDADLRAVQVMLGHASLNTTQIYTKVAGERLRETLEKHHPLSNAKLGRKGGVR</sequence>
<evidence type="ECO:0000259" key="11">
    <source>
        <dbReference type="PROSITE" id="PS51900"/>
    </source>
</evidence>
<keyword evidence="6 9" id="KW-0238">DNA-binding</keyword>
<reference evidence="12 13" key="1">
    <citation type="journal article" date="2017" name="Nat. Commun.">
        <title>In situ click chemistry generation of cyclooxygenase-2 inhibitors.</title>
        <authorList>
            <person name="Bhardwaj A."/>
            <person name="Kaur J."/>
            <person name="Wuest M."/>
            <person name="Wuest F."/>
        </authorList>
    </citation>
    <scope>NUCLEOTIDE SEQUENCE [LARGE SCALE GENOMIC DNA]</scope>
    <source>
        <strain evidence="12">S2_018_000_R2_106</strain>
    </source>
</reference>
<evidence type="ECO:0000256" key="8">
    <source>
        <dbReference type="ARBA" id="ARBA00023306"/>
    </source>
</evidence>
<dbReference type="Proteomes" id="UP000320948">
    <property type="component" value="Unassembled WGS sequence"/>
</dbReference>
<evidence type="ECO:0000256" key="2">
    <source>
        <dbReference type="ARBA" id="ARBA00022490"/>
    </source>
</evidence>
<dbReference type="GO" id="GO:0051301">
    <property type="term" value="P:cell division"/>
    <property type="evidence" value="ECO:0007669"/>
    <property type="project" value="UniProtKB-KW"/>
</dbReference>
<evidence type="ECO:0000259" key="10">
    <source>
        <dbReference type="PROSITE" id="PS51898"/>
    </source>
</evidence>
<feature type="active site" evidence="9">
    <location>
        <position position="178"/>
    </location>
</feature>
<organism evidence="12 13">
    <name type="scientific">Blastochloris viridis</name>
    <name type="common">Rhodopseudomonas viridis</name>
    <dbReference type="NCBI Taxonomy" id="1079"/>
    <lineage>
        <taxon>Bacteria</taxon>
        <taxon>Pseudomonadati</taxon>
        <taxon>Pseudomonadota</taxon>
        <taxon>Alphaproteobacteria</taxon>
        <taxon>Hyphomicrobiales</taxon>
        <taxon>Blastochloridaceae</taxon>
        <taxon>Blastochloris</taxon>
    </lineage>
</organism>
<dbReference type="SUPFAM" id="SSF56349">
    <property type="entry name" value="DNA breaking-rejoining enzymes"/>
    <property type="match status" value="1"/>
</dbReference>
<comment type="subunit">
    <text evidence="9">Forms a cyclic heterotetrameric complex composed of two molecules of XerC and two molecules of XerD.</text>
</comment>
<feature type="active site" description="O-(3'-phospho-DNA)-tyrosine intermediate" evidence="9">
    <location>
        <position position="282"/>
    </location>
</feature>
<dbReference type="InterPro" id="IPR023009">
    <property type="entry name" value="Tyrosine_recombinase_XerC/XerD"/>
</dbReference>
<evidence type="ECO:0000313" key="12">
    <source>
        <dbReference type="EMBL" id="TKW60538.1"/>
    </source>
</evidence>
<dbReference type="GO" id="GO:0006313">
    <property type="term" value="P:DNA transposition"/>
    <property type="evidence" value="ECO:0007669"/>
    <property type="project" value="UniProtKB-UniRule"/>
</dbReference>
<keyword evidence="3 9" id="KW-0132">Cell division</keyword>
<dbReference type="EMBL" id="VAFM01000002">
    <property type="protein sequence ID" value="TKW60538.1"/>
    <property type="molecule type" value="Genomic_DNA"/>
</dbReference>
<evidence type="ECO:0000256" key="3">
    <source>
        <dbReference type="ARBA" id="ARBA00022618"/>
    </source>
</evidence>
<name>A0A6N4QYP8_BLAVI</name>
<accession>A0A6N4QYP8</accession>
<dbReference type="AlphaFoldDB" id="A0A6N4QYP8"/>
<evidence type="ECO:0000256" key="5">
    <source>
        <dbReference type="ARBA" id="ARBA00022908"/>
    </source>
</evidence>
<dbReference type="InterPro" id="IPR011010">
    <property type="entry name" value="DNA_brk_join_enz"/>
</dbReference>
<dbReference type="GO" id="GO:0003677">
    <property type="term" value="F:DNA binding"/>
    <property type="evidence" value="ECO:0007669"/>
    <property type="project" value="UniProtKB-UniRule"/>
</dbReference>
<evidence type="ECO:0000256" key="4">
    <source>
        <dbReference type="ARBA" id="ARBA00022829"/>
    </source>
</evidence>
<keyword evidence="7 9" id="KW-0233">DNA recombination</keyword>
<dbReference type="PROSITE" id="PS51900">
    <property type="entry name" value="CB"/>
    <property type="match status" value="1"/>
</dbReference>
<evidence type="ECO:0000256" key="9">
    <source>
        <dbReference type="HAMAP-Rule" id="MF_01808"/>
    </source>
</evidence>
<dbReference type="PANTHER" id="PTHR30349:SF81">
    <property type="entry name" value="TYROSINE RECOMBINASE XERC"/>
    <property type="match status" value="1"/>
</dbReference>
<dbReference type="Pfam" id="PF02899">
    <property type="entry name" value="Phage_int_SAM_1"/>
    <property type="match status" value="1"/>
</dbReference>
<dbReference type="InterPro" id="IPR013762">
    <property type="entry name" value="Integrase-like_cat_sf"/>
</dbReference>
<feature type="domain" description="Core-binding (CB)" evidence="11">
    <location>
        <begin position="6"/>
        <end position="92"/>
    </location>
</feature>
<gene>
    <name evidence="9" type="primary">xerC</name>
    <name evidence="12" type="ORF">DI628_06450</name>
</gene>
<dbReference type="CDD" id="cd00798">
    <property type="entry name" value="INT_XerDC_C"/>
    <property type="match status" value="1"/>
</dbReference>
<dbReference type="GO" id="GO:0007059">
    <property type="term" value="P:chromosome segregation"/>
    <property type="evidence" value="ECO:0007669"/>
    <property type="project" value="UniProtKB-UniRule"/>
</dbReference>
<feature type="active site" evidence="9">
    <location>
        <position position="250"/>
    </location>
</feature>